<reference evidence="1 2" key="1">
    <citation type="submission" date="2020-02" db="EMBL/GenBank/DDBJ databases">
        <title>Draft genome sequence of Limisphaera ngatamarikiensis NGM72.4T, a thermophilic Verrucomicrobia grouped in subdivision 3.</title>
        <authorList>
            <person name="Carere C.R."/>
            <person name="Steen J."/>
            <person name="Hugenholtz P."/>
            <person name="Stott M.B."/>
        </authorList>
    </citation>
    <scope>NUCLEOTIDE SEQUENCE [LARGE SCALE GENOMIC DNA]</scope>
    <source>
        <strain evidence="1 2">NGM72.4</strain>
    </source>
</reference>
<dbReference type="Proteomes" id="UP000477311">
    <property type="component" value="Unassembled WGS sequence"/>
</dbReference>
<dbReference type="EMBL" id="JAAKYA010000023">
    <property type="protein sequence ID" value="NGO38602.1"/>
    <property type="molecule type" value="Genomic_DNA"/>
</dbReference>
<name>A0A6M1RV30_9BACT</name>
<gene>
    <name evidence="1" type="ORF">G4L39_04195</name>
</gene>
<sequence>MTRGFGMGRRAGAFVWGTLIGLVGWTALQAAAPTPQVLVSQSGQFRVSRPFTARLPADLEMVSTNAAFLRVDPALLVVTCERTRQRLTQELGGLPPGRDRILIAVIPAKTPTDALTLMAERQPGGWTYRMAVPEVVQRQRLLEGLVGVILLEVANQSAGEMSTDLPAWLVAGWAGRLRALAGEELLFAPPRAGGPVAVQRTVVERRQYDPLQEVRPVLEREGALTWQQLCWPGGPDSPGPESESFRASAQLLVHELLRLPSGRAAMVAFITGRSRYLNWQTAFLAAYSNAFARLLDVEKWWAVQVACFQRAPSSPAIAPPDESAWRSLQGALKVPVEVRSSPDELPMAQTNWSLQAVIRHWDWSRQQAALQACMARLQALSPTLPWEARTMAWAYMQTLGRYLDLRPRTEVSVPAAGLLRPTLPRLVYETLEQLDRLDAELQANLARTQPRPVGPGESRAGSVGIVTNDLGTVPVPAVNAPTARP</sequence>
<proteinExistence type="predicted"/>
<organism evidence="1 2">
    <name type="scientific">Limisphaera ngatamarikiensis</name>
    <dbReference type="NCBI Taxonomy" id="1324935"/>
    <lineage>
        <taxon>Bacteria</taxon>
        <taxon>Pseudomonadati</taxon>
        <taxon>Verrucomicrobiota</taxon>
        <taxon>Verrucomicrobiia</taxon>
        <taxon>Limisphaerales</taxon>
        <taxon>Limisphaeraceae</taxon>
        <taxon>Limisphaera</taxon>
    </lineage>
</organism>
<dbReference type="RefSeq" id="WP_165106157.1">
    <property type="nucleotide sequence ID" value="NZ_JAAKYA010000023.1"/>
</dbReference>
<evidence type="ECO:0000313" key="1">
    <source>
        <dbReference type="EMBL" id="NGO38602.1"/>
    </source>
</evidence>
<keyword evidence="2" id="KW-1185">Reference proteome</keyword>
<comment type="caution">
    <text evidence="1">The sequence shown here is derived from an EMBL/GenBank/DDBJ whole genome shotgun (WGS) entry which is preliminary data.</text>
</comment>
<dbReference type="AlphaFoldDB" id="A0A6M1RV30"/>
<evidence type="ECO:0000313" key="2">
    <source>
        <dbReference type="Proteomes" id="UP000477311"/>
    </source>
</evidence>
<accession>A0A6M1RV30</accession>
<protein>
    <submittedName>
        <fullName evidence="1">Uncharacterized protein</fullName>
    </submittedName>
</protein>